<dbReference type="PROSITE" id="PS50850">
    <property type="entry name" value="MFS"/>
    <property type="match status" value="1"/>
</dbReference>
<evidence type="ECO:0000256" key="4">
    <source>
        <dbReference type="ARBA" id="ARBA00022989"/>
    </source>
</evidence>
<proteinExistence type="predicted"/>
<keyword evidence="4 6" id="KW-1133">Transmembrane helix</keyword>
<gene>
    <name evidence="8" type="ORF">DY78_GL001618</name>
</gene>
<evidence type="ECO:0000259" key="7">
    <source>
        <dbReference type="PROSITE" id="PS50850"/>
    </source>
</evidence>
<feature type="transmembrane region" description="Helical" evidence="6">
    <location>
        <begin position="115"/>
        <end position="133"/>
    </location>
</feature>
<dbReference type="InterPro" id="IPR020846">
    <property type="entry name" value="MFS_dom"/>
</dbReference>
<evidence type="ECO:0000256" key="5">
    <source>
        <dbReference type="ARBA" id="ARBA00023136"/>
    </source>
</evidence>
<keyword evidence="3 6" id="KW-0812">Transmembrane</keyword>
<reference evidence="8 9" key="1">
    <citation type="journal article" date="2015" name="Genome Announc.">
        <title>Expanding the biotechnology potential of lactobacilli through comparative genomics of 213 strains and associated genera.</title>
        <authorList>
            <person name="Sun Z."/>
            <person name="Harris H.M."/>
            <person name="McCann A."/>
            <person name="Guo C."/>
            <person name="Argimon S."/>
            <person name="Zhang W."/>
            <person name="Yang X."/>
            <person name="Jeffery I.B."/>
            <person name="Cooney J.C."/>
            <person name="Kagawa T.F."/>
            <person name="Liu W."/>
            <person name="Song Y."/>
            <person name="Salvetti E."/>
            <person name="Wrobel A."/>
            <person name="Rasinkangas P."/>
            <person name="Parkhill J."/>
            <person name="Rea M.C."/>
            <person name="O'Sullivan O."/>
            <person name="Ritari J."/>
            <person name="Douillard F.P."/>
            <person name="Paul Ross R."/>
            <person name="Yang R."/>
            <person name="Briner A.E."/>
            <person name="Felis G.E."/>
            <person name="de Vos W.M."/>
            <person name="Barrangou R."/>
            <person name="Klaenhammer T.R."/>
            <person name="Caufield P.W."/>
            <person name="Cui Y."/>
            <person name="Zhang H."/>
            <person name="O'Toole P.W."/>
        </authorList>
    </citation>
    <scope>NUCLEOTIDE SEQUENCE [LARGE SCALE GENOMIC DNA]</scope>
    <source>
        <strain evidence="8 9">DSM 21115</strain>
    </source>
</reference>
<feature type="transmembrane region" description="Helical" evidence="6">
    <location>
        <begin position="216"/>
        <end position="239"/>
    </location>
</feature>
<evidence type="ECO:0000313" key="8">
    <source>
        <dbReference type="EMBL" id="KRO24693.1"/>
    </source>
</evidence>
<dbReference type="InterPro" id="IPR036259">
    <property type="entry name" value="MFS_trans_sf"/>
</dbReference>
<keyword evidence="9" id="KW-1185">Reference proteome</keyword>
<dbReference type="EMBL" id="AYGX02000162">
    <property type="protein sequence ID" value="KRO24693.1"/>
    <property type="molecule type" value="Genomic_DNA"/>
</dbReference>
<dbReference type="SUPFAM" id="SSF103473">
    <property type="entry name" value="MFS general substrate transporter"/>
    <property type="match status" value="1"/>
</dbReference>
<feature type="transmembrane region" description="Helical" evidence="6">
    <location>
        <begin position="85"/>
        <end position="103"/>
    </location>
</feature>
<feature type="transmembrane region" description="Helical" evidence="6">
    <location>
        <begin position="12"/>
        <end position="31"/>
    </location>
</feature>
<dbReference type="InterPro" id="IPR011701">
    <property type="entry name" value="MFS"/>
</dbReference>
<accession>A0A0R2NFW9</accession>
<dbReference type="RefSeq" id="WP_024623658.1">
    <property type="nucleotide sequence ID" value="NZ_AYGX02000162.1"/>
</dbReference>
<feature type="transmembrane region" description="Helical" evidence="6">
    <location>
        <begin position="274"/>
        <end position="293"/>
    </location>
</feature>
<dbReference type="AlphaFoldDB" id="A0A0R2NFW9"/>
<feature type="domain" description="Major facilitator superfamily (MFS) profile" evidence="7">
    <location>
        <begin position="20"/>
        <end position="390"/>
    </location>
</feature>
<name>A0A0R2NFW9_9LACO</name>
<feature type="transmembrane region" description="Helical" evidence="6">
    <location>
        <begin position="176"/>
        <end position="195"/>
    </location>
</feature>
<feature type="transmembrane region" description="Helical" evidence="6">
    <location>
        <begin position="145"/>
        <end position="164"/>
    </location>
</feature>
<evidence type="ECO:0000256" key="6">
    <source>
        <dbReference type="SAM" id="Phobius"/>
    </source>
</evidence>
<dbReference type="CDD" id="cd17489">
    <property type="entry name" value="MFS_YfcJ_like"/>
    <property type="match status" value="1"/>
</dbReference>
<feature type="transmembrane region" description="Helical" evidence="6">
    <location>
        <begin position="245"/>
        <end position="267"/>
    </location>
</feature>
<evidence type="ECO:0000256" key="1">
    <source>
        <dbReference type="ARBA" id="ARBA00004651"/>
    </source>
</evidence>
<keyword evidence="5 6" id="KW-0472">Membrane</keyword>
<evidence type="ECO:0000256" key="2">
    <source>
        <dbReference type="ARBA" id="ARBA00022448"/>
    </source>
</evidence>
<feature type="transmembrane region" description="Helical" evidence="6">
    <location>
        <begin position="299"/>
        <end position="320"/>
    </location>
</feature>
<feature type="transmembrane region" description="Helical" evidence="6">
    <location>
        <begin position="340"/>
        <end position="361"/>
    </location>
</feature>
<keyword evidence="2" id="KW-0813">Transport</keyword>
<dbReference type="PANTHER" id="PTHR23531:SF1">
    <property type="entry name" value="QUINOLENE RESISTANCE PROTEIN NORA"/>
    <property type="match status" value="1"/>
</dbReference>
<dbReference type="PANTHER" id="PTHR23531">
    <property type="entry name" value="QUINOLENE RESISTANCE PROTEIN NORA"/>
    <property type="match status" value="1"/>
</dbReference>
<dbReference type="Gene3D" id="1.20.1250.20">
    <property type="entry name" value="MFS general substrate transporter like domains"/>
    <property type="match status" value="2"/>
</dbReference>
<feature type="transmembrane region" description="Helical" evidence="6">
    <location>
        <begin position="51"/>
        <end position="73"/>
    </location>
</feature>
<evidence type="ECO:0000313" key="9">
    <source>
        <dbReference type="Proteomes" id="UP000050920"/>
    </source>
</evidence>
<sequence>MGNVTSEVKHDSKVKILSLAFVGLLLAYFLVNLSLNMANNLSTPFAKSLGATPVVIGVVATGFTYGSIVFKLISGPAIDSFNRKGLLLGAVVIIAIAFLGDAFATSVPMLVTFRVLQGVGQAFTATTFIAIAADTLPRKKMSAGMGIFALGTAASTLLGAVVGLKVQEATSFRTAFLGSFFTLLVGFVVLLFIKVKPVNAKKFKITLSGFIAKEALAPAFMQFFFMMAWSCVFAFLVVYGQEQGLGSNVGFFNTAYGLAVFVAAPFGGKLVDRFGYLMVIPMLVLMAVSLWIISFSTNLWMLLVAAVVGAFGYGAAGPVARSMDMNVVPENRRGAASSTLFVASDIGQLVGPVVGGILVSAFGYGTMFRIAPVWVLLAALLVIFTQKYIKNKIAALAPEKEVATMQADEAKAE</sequence>
<dbReference type="Pfam" id="PF07690">
    <property type="entry name" value="MFS_1"/>
    <property type="match status" value="1"/>
</dbReference>
<dbReference type="GO" id="GO:0022857">
    <property type="term" value="F:transmembrane transporter activity"/>
    <property type="evidence" value="ECO:0007669"/>
    <property type="project" value="InterPro"/>
</dbReference>
<comment type="caution">
    <text evidence="8">The sequence shown here is derived from an EMBL/GenBank/DDBJ whole genome shotgun (WGS) entry which is preliminary data.</text>
</comment>
<protein>
    <recommendedName>
        <fullName evidence="7">Major facilitator superfamily (MFS) profile domain-containing protein</fullName>
    </recommendedName>
</protein>
<dbReference type="InterPro" id="IPR052714">
    <property type="entry name" value="MFS_Exporter"/>
</dbReference>
<dbReference type="GO" id="GO:0005886">
    <property type="term" value="C:plasma membrane"/>
    <property type="evidence" value="ECO:0007669"/>
    <property type="project" value="UniProtKB-SubCell"/>
</dbReference>
<dbReference type="Proteomes" id="UP000050920">
    <property type="component" value="Unassembled WGS sequence"/>
</dbReference>
<comment type="subcellular location">
    <subcellularLocation>
        <location evidence="1">Cell membrane</location>
        <topology evidence="1">Multi-pass membrane protein</topology>
    </subcellularLocation>
</comment>
<evidence type="ECO:0000256" key="3">
    <source>
        <dbReference type="ARBA" id="ARBA00022692"/>
    </source>
</evidence>
<organism evidence="8 9">
    <name type="scientific">Lactiplantibacillus fabifermentans DSM 21115</name>
    <dbReference type="NCBI Taxonomy" id="1413187"/>
    <lineage>
        <taxon>Bacteria</taxon>
        <taxon>Bacillati</taxon>
        <taxon>Bacillota</taxon>
        <taxon>Bacilli</taxon>
        <taxon>Lactobacillales</taxon>
        <taxon>Lactobacillaceae</taxon>
        <taxon>Lactiplantibacillus</taxon>
    </lineage>
</organism>
<feature type="transmembrane region" description="Helical" evidence="6">
    <location>
        <begin position="367"/>
        <end position="384"/>
    </location>
</feature>